<dbReference type="Pfam" id="PF13458">
    <property type="entry name" value="Peripla_BP_6"/>
    <property type="match status" value="1"/>
</dbReference>
<dbReference type="InterPro" id="IPR009056">
    <property type="entry name" value="Cyt_c-like_dom"/>
</dbReference>
<evidence type="ECO:0000313" key="10">
    <source>
        <dbReference type="Proteomes" id="UP000295023"/>
    </source>
</evidence>
<dbReference type="AlphaFoldDB" id="A0A4R4DTG5"/>
<dbReference type="EMBL" id="SKBM01000004">
    <property type="protein sequence ID" value="TCZ64913.1"/>
    <property type="molecule type" value="Genomic_DNA"/>
</dbReference>
<dbReference type="PANTHER" id="PTHR47235:SF1">
    <property type="entry name" value="BLR6548 PROTEIN"/>
    <property type="match status" value="1"/>
</dbReference>
<evidence type="ECO:0000256" key="1">
    <source>
        <dbReference type="ARBA" id="ARBA00010062"/>
    </source>
</evidence>
<dbReference type="SUPFAM" id="SSF53822">
    <property type="entry name" value="Periplasmic binding protein-like I"/>
    <property type="match status" value="1"/>
</dbReference>
<reference evidence="9 10" key="1">
    <citation type="submission" date="2019-03" db="EMBL/GenBank/DDBJ databases">
        <title>Paracraurococcus aquatilis NE82 genome sequence.</title>
        <authorList>
            <person name="Zhao Y."/>
            <person name="Du Z."/>
        </authorList>
    </citation>
    <scope>NUCLEOTIDE SEQUENCE [LARGE SCALE GENOMIC DNA]</scope>
    <source>
        <strain evidence="9 10">NE82</strain>
    </source>
</reference>
<dbReference type="Proteomes" id="UP000295023">
    <property type="component" value="Unassembled WGS sequence"/>
</dbReference>
<organism evidence="9 10">
    <name type="scientific">Roseicella aquatilis</name>
    <dbReference type="NCBI Taxonomy" id="2527868"/>
    <lineage>
        <taxon>Bacteria</taxon>
        <taxon>Pseudomonadati</taxon>
        <taxon>Pseudomonadota</taxon>
        <taxon>Alphaproteobacteria</taxon>
        <taxon>Acetobacterales</taxon>
        <taxon>Roseomonadaceae</taxon>
        <taxon>Roseicella</taxon>
    </lineage>
</organism>
<gene>
    <name evidence="9" type="ORF">EXY23_05965</name>
</gene>
<keyword evidence="5 6" id="KW-0408">Iron</keyword>
<dbReference type="InterPro" id="IPR028082">
    <property type="entry name" value="Peripla_BP_I"/>
</dbReference>
<keyword evidence="2 6" id="KW-0349">Heme</keyword>
<name>A0A4R4DTG5_9PROT</name>
<dbReference type="Gene3D" id="3.40.50.2300">
    <property type="match status" value="1"/>
</dbReference>
<dbReference type="GO" id="GO:0046872">
    <property type="term" value="F:metal ion binding"/>
    <property type="evidence" value="ECO:0007669"/>
    <property type="project" value="UniProtKB-KW"/>
</dbReference>
<dbReference type="InterPro" id="IPR036909">
    <property type="entry name" value="Cyt_c-like_dom_sf"/>
</dbReference>
<keyword evidence="3 6" id="KW-0479">Metal-binding</keyword>
<proteinExistence type="inferred from homology"/>
<evidence type="ECO:0000256" key="7">
    <source>
        <dbReference type="SAM" id="SignalP"/>
    </source>
</evidence>
<feature type="signal peptide" evidence="7">
    <location>
        <begin position="1"/>
        <end position="30"/>
    </location>
</feature>
<evidence type="ECO:0000256" key="6">
    <source>
        <dbReference type="PROSITE-ProRule" id="PRU00433"/>
    </source>
</evidence>
<evidence type="ECO:0000313" key="9">
    <source>
        <dbReference type="EMBL" id="TCZ64913.1"/>
    </source>
</evidence>
<evidence type="ECO:0000256" key="2">
    <source>
        <dbReference type="ARBA" id="ARBA00022617"/>
    </source>
</evidence>
<comment type="similarity">
    <text evidence="1">Belongs to the leucine-binding protein family.</text>
</comment>
<dbReference type="OrthoDB" id="9770729at2"/>
<evidence type="ECO:0000259" key="8">
    <source>
        <dbReference type="PROSITE" id="PS51007"/>
    </source>
</evidence>
<dbReference type="PROSITE" id="PS51007">
    <property type="entry name" value="CYTC"/>
    <property type="match status" value="1"/>
</dbReference>
<feature type="chain" id="PRO_5020194791" description="Cytochrome c domain-containing protein" evidence="7">
    <location>
        <begin position="31"/>
        <end position="449"/>
    </location>
</feature>
<dbReference type="InterPro" id="IPR028081">
    <property type="entry name" value="Leu-bd"/>
</dbReference>
<dbReference type="GO" id="GO:0009055">
    <property type="term" value="F:electron transfer activity"/>
    <property type="evidence" value="ECO:0007669"/>
    <property type="project" value="InterPro"/>
</dbReference>
<evidence type="ECO:0000256" key="3">
    <source>
        <dbReference type="ARBA" id="ARBA00022723"/>
    </source>
</evidence>
<keyword evidence="4 7" id="KW-0732">Signal</keyword>
<dbReference type="SUPFAM" id="SSF46626">
    <property type="entry name" value="Cytochrome c"/>
    <property type="match status" value="1"/>
</dbReference>
<keyword evidence="10" id="KW-1185">Reference proteome</keyword>
<feature type="domain" description="Cytochrome c" evidence="8">
    <location>
        <begin position="30"/>
        <end position="145"/>
    </location>
</feature>
<comment type="caution">
    <text evidence="9">The sequence shown here is derived from an EMBL/GenBank/DDBJ whole genome shotgun (WGS) entry which is preliminary data.</text>
</comment>
<dbReference type="PANTHER" id="PTHR47235">
    <property type="entry name" value="BLR6548 PROTEIN"/>
    <property type="match status" value="1"/>
</dbReference>
<protein>
    <recommendedName>
        <fullName evidence="8">Cytochrome c domain-containing protein</fullName>
    </recommendedName>
</protein>
<accession>A0A4R4DTG5</accession>
<dbReference type="RefSeq" id="WP_132285578.1">
    <property type="nucleotide sequence ID" value="NZ_SKBM01000004.1"/>
</dbReference>
<evidence type="ECO:0000256" key="5">
    <source>
        <dbReference type="ARBA" id="ARBA00023004"/>
    </source>
</evidence>
<dbReference type="GO" id="GO:0020037">
    <property type="term" value="F:heme binding"/>
    <property type="evidence" value="ECO:0007669"/>
    <property type="project" value="InterPro"/>
</dbReference>
<evidence type="ECO:0000256" key="4">
    <source>
        <dbReference type="ARBA" id="ARBA00022729"/>
    </source>
</evidence>
<sequence length="449" mass="45920">MLVHPPPLRRRSLGGPVLAGLFLLPLAAAAEPPDGRALYHGFVPFAAGREATPRRLPPDLAACANCHGPLAEGRREGGTAAPRIAWAALLRPRGELPPYASAEAVGQAILAGTGRGGRPLDPVMPRFRLEGAELEALLDHLRRAGTAADLPPGVTADTVTLGTVLPLSGPAAAGGRAVLAGLAEVFEAASAAGGVHGRRLRLLALDGAAPGTEAAMRRLLAQLVHAVVGGMWPADAAIEAMLAAARVPHVGSLVVRQEARETGAWTADLLPPLAEQQAVLAQAMTGCGGGGPRLALRLAAAAPGGEAGTRWFDAAAPLAAARRDGPPGCLGLGLGGLAALGGPPPPGWETWLVLPFPAALLRPEPGGPRPEPWRQLGRAAARLAVEWLARAGAVLHEGSLPEQRAATRGDEPLPGLPVRFSRQRRHAWDADVIEITGAPRAAITGASSP</sequence>